<evidence type="ECO:0000256" key="1">
    <source>
        <dbReference type="SAM" id="MobiDB-lite"/>
    </source>
</evidence>
<sequence>MGRFYFLRIFVVLALVFSLSFSQGSGRELKSSGNGDSATVAVEKDSENGRVMMEVMDYEDPGPNPRSRRWLSPPPPVSSLSPPAKV</sequence>
<dbReference type="OMA" id="DYEDPGP"/>
<organism evidence="3 4">
    <name type="scientific">Macleaya cordata</name>
    <name type="common">Five-seeded plume-poppy</name>
    <name type="synonym">Bocconia cordata</name>
    <dbReference type="NCBI Taxonomy" id="56857"/>
    <lineage>
        <taxon>Eukaryota</taxon>
        <taxon>Viridiplantae</taxon>
        <taxon>Streptophyta</taxon>
        <taxon>Embryophyta</taxon>
        <taxon>Tracheophyta</taxon>
        <taxon>Spermatophyta</taxon>
        <taxon>Magnoliopsida</taxon>
        <taxon>Ranunculales</taxon>
        <taxon>Papaveraceae</taxon>
        <taxon>Papaveroideae</taxon>
        <taxon>Macleaya</taxon>
    </lineage>
</organism>
<dbReference type="EMBL" id="MVGT01002224">
    <property type="protein sequence ID" value="OVA08985.1"/>
    <property type="molecule type" value="Genomic_DNA"/>
</dbReference>
<dbReference type="PANTHER" id="PTHR37908">
    <property type="entry name" value="TRANSMEMBRANE PROTEIN"/>
    <property type="match status" value="1"/>
</dbReference>
<name>A0A200QEZ1_MACCD</name>
<dbReference type="PANTHER" id="PTHR37908:SF3">
    <property type="entry name" value="TRANSMEMBRANE PROTEIN"/>
    <property type="match status" value="1"/>
</dbReference>
<dbReference type="InParanoid" id="A0A200QEZ1"/>
<evidence type="ECO:0008006" key="5">
    <source>
        <dbReference type="Google" id="ProtNLM"/>
    </source>
</evidence>
<feature type="signal peptide" evidence="2">
    <location>
        <begin position="1"/>
        <end position="26"/>
    </location>
</feature>
<dbReference type="OrthoDB" id="1899761at2759"/>
<proteinExistence type="predicted"/>
<comment type="caution">
    <text evidence="3">The sequence shown here is derived from an EMBL/GenBank/DDBJ whole genome shotgun (WGS) entry which is preliminary data.</text>
</comment>
<feature type="chain" id="PRO_5011967469" description="Transmembrane protein" evidence="2">
    <location>
        <begin position="27"/>
        <end position="86"/>
    </location>
</feature>
<protein>
    <recommendedName>
        <fullName evidence="5">Transmembrane protein</fullName>
    </recommendedName>
</protein>
<reference evidence="3 4" key="1">
    <citation type="journal article" date="2017" name="Mol. Plant">
        <title>The Genome of Medicinal Plant Macleaya cordata Provides New Insights into Benzylisoquinoline Alkaloids Metabolism.</title>
        <authorList>
            <person name="Liu X."/>
            <person name="Liu Y."/>
            <person name="Huang P."/>
            <person name="Ma Y."/>
            <person name="Qing Z."/>
            <person name="Tang Q."/>
            <person name="Cao H."/>
            <person name="Cheng P."/>
            <person name="Zheng Y."/>
            <person name="Yuan Z."/>
            <person name="Zhou Y."/>
            <person name="Liu J."/>
            <person name="Tang Z."/>
            <person name="Zhuo Y."/>
            <person name="Zhang Y."/>
            <person name="Yu L."/>
            <person name="Huang J."/>
            <person name="Yang P."/>
            <person name="Peng Q."/>
            <person name="Zhang J."/>
            <person name="Jiang W."/>
            <person name="Zhang Z."/>
            <person name="Lin K."/>
            <person name="Ro D.K."/>
            <person name="Chen X."/>
            <person name="Xiong X."/>
            <person name="Shang Y."/>
            <person name="Huang S."/>
            <person name="Zeng J."/>
        </authorList>
    </citation>
    <scope>NUCLEOTIDE SEQUENCE [LARGE SCALE GENOMIC DNA]</scope>
    <source>
        <strain evidence="4">cv. BLH2017</strain>
        <tissue evidence="3">Root</tissue>
    </source>
</reference>
<keyword evidence="2" id="KW-0732">Signal</keyword>
<gene>
    <name evidence="3" type="ORF">BVC80_9097g48</name>
</gene>
<evidence type="ECO:0000313" key="3">
    <source>
        <dbReference type="EMBL" id="OVA08985.1"/>
    </source>
</evidence>
<evidence type="ECO:0000313" key="4">
    <source>
        <dbReference type="Proteomes" id="UP000195402"/>
    </source>
</evidence>
<evidence type="ECO:0000256" key="2">
    <source>
        <dbReference type="SAM" id="SignalP"/>
    </source>
</evidence>
<accession>A0A200QEZ1</accession>
<feature type="region of interest" description="Disordered" evidence="1">
    <location>
        <begin position="24"/>
        <end position="86"/>
    </location>
</feature>
<keyword evidence="4" id="KW-1185">Reference proteome</keyword>
<dbReference type="AlphaFoldDB" id="A0A200QEZ1"/>
<feature type="compositionally biased region" description="Polar residues" evidence="1">
    <location>
        <begin position="24"/>
        <end position="37"/>
    </location>
</feature>
<dbReference type="Proteomes" id="UP000195402">
    <property type="component" value="Unassembled WGS sequence"/>
</dbReference>